<dbReference type="InterPro" id="IPR000152">
    <property type="entry name" value="EGF-type_Asp/Asn_hydroxyl_site"/>
</dbReference>
<dbReference type="SMART" id="SM00181">
    <property type="entry name" value="EGF"/>
    <property type="match status" value="3"/>
</dbReference>
<dbReference type="AlphaFoldDB" id="A0A6J8BJ48"/>
<evidence type="ECO:0000256" key="4">
    <source>
        <dbReference type="ARBA" id="ARBA00023157"/>
    </source>
</evidence>
<feature type="domain" description="EGF-like" evidence="7">
    <location>
        <begin position="121"/>
        <end position="156"/>
    </location>
</feature>
<keyword evidence="5" id="KW-0325">Glycoprotein</keyword>
<dbReference type="SUPFAM" id="SSF63829">
    <property type="entry name" value="Calcium-dependent phosphotriesterase"/>
    <property type="match status" value="1"/>
</dbReference>
<dbReference type="PROSITE" id="PS00010">
    <property type="entry name" value="ASX_HYDROXYL"/>
    <property type="match status" value="1"/>
</dbReference>
<dbReference type="Proteomes" id="UP000507470">
    <property type="component" value="Unassembled WGS sequence"/>
</dbReference>
<keyword evidence="1 6" id="KW-0245">EGF-like domain</keyword>
<evidence type="ECO:0000256" key="2">
    <source>
        <dbReference type="ARBA" id="ARBA00022729"/>
    </source>
</evidence>
<evidence type="ECO:0000259" key="7">
    <source>
        <dbReference type="PROSITE" id="PS50026"/>
    </source>
</evidence>
<dbReference type="FunFam" id="2.10.25.10:FF:000012">
    <property type="entry name" value="Delta-like protein"/>
    <property type="match status" value="1"/>
</dbReference>
<protein>
    <recommendedName>
        <fullName evidence="7">EGF-like domain-containing protein</fullName>
    </recommendedName>
</protein>
<keyword evidence="3" id="KW-0677">Repeat</keyword>
<keyword evidence="4 6" id="KW-1015">Disulfide bond</keyword>
<dbReference type="InterPro" id="IPR051022">
    <property type="entry name" value="Notch_Cell-Fate_Det"/>
</dbReference>
<evidence type="ECO:0000256" key="3">
    <source>
        <dbReference type="ARBA" id="ARBA00022737"/>
    </source>
</evidence>
<dbReference type="Gene3D" id="2.10.25.10">
    <property type="entry name" value="Laminin"/>
    <property type="match status" value="3"/>
</dbReference>
<evidence type="ECO:0000256" key="5">
    <source>
        <dbReference type="ARBA" id="ARBA00023180"/>
    </source>
</evidence>
<feature type="disulfide bond" evidence="6">
    <location>
        <begin position="197"/>
        <end position="206"/>
    </location>
</feature>
<feature type="disulfide bond" evidence="6">
    <location>
        <begin position="146"/>
        <end position="155"/>
    </location>
</feature>
<dbReference type="GO" id="GO:0005509">
    <property type="term" value="F:calcium ion binding"/>
    <property type="evidence" value="ECO:0007669"/>
    <property type="project" value="InterPro"/>
</dbReference>
<name>A0A6J8BJ48_MYTCO</name>
<dbReference type="InterPro" id="IPR001881">
    <property type="entry name" value="EGF-like_Ca-bd_dom"/>
</dbReference>
<dbReference type="EMBL" id="CACVKT020003460">
    <property type="protein sequence ID" value="CAC5383955.1"/>
    <property type="molecule type" value="Genomic_DNA"/>
</dbReference>
<reference evidence="8 9" key="1">
    <citation type="submission" date="2020-06" db="EMBL/GenBank/DDBJ databases">
        <authorList>
            <person name="Li R."/>
            <person name="Bekaert M."/>
        </authorList>
    </citation>
    <scope>NUCLEOTIDE SEQUENCE [LARGE SCALE GENOMIC DNA]</scope>
    <source>
        <strain evidence="9">wild</strain>
    </source>
</reference>
<dbReference type="SUPFAM" id="SSF57196">
    <property type="entry name" value="EGF/Laminin"/>
    <property type="match status" value="2"/>
</dbReference>
<proteinExistence type="predicted"/>
<keyword evidence="9" id="KW-1185">Reference proteome</keyword>
<dbReference type="InterPro" id="IPR011042">
    <property type="entry name" value="6-blade_b-propeller_TolB-like"/>
</dbReference>
<dbReference type="PROSITE" id="PS01186">
    <property type="entry name" value="EGF_2"/>
    <property type="match status" value="1"/>
</dbReference>
<evidence type="ECO:0000256" key="1">
    <source>
        <dbReference type="ARBA" id="ARBA00022536"/>
    </source>
</evidence>
<dbReference type="SMART" id="SM00179">
    <property type="entry name" value="EGF_CA"/>
    <property type="match status" value="2"/>
</dbReference>
<dbReference type="PROSITE" id="PS00022">
    <property type="entry name" value="EGF_1"/>
    <property type="match status" value="2"/>
</dbReference>
<sequence length="597" mass="67477">MIIKDVSLIQFEIFQCSVQLGHEIIQTYYYRNCRKTRDSMTKCSIALFVILSSVFNIQCVRTVRHGEECVHGQKDIHDECICDTDWGSPHCENPKCYHGGELEHHHHTCHCKSGYIGTHCQIWCGKSPCRNGGHCYYDHSGYFCKCQSQYTGSRCEVHVVPTTTTTTTTVETTSCHSNPCKNSGHCYDDGNIYVCICPAGFEGTNCENARQYAVCNELELILLLASGNRVNHTNARRCPNGMADSEAILFKHCSAKPLNQWKVGVQVSQNCQTLPKYSAVAQFHHGVATRNSGVFIKCDGSERFEVIILVLNRYVTSEGIHNMECSNDGMVYYNHITNDPHYKFTKVKLTKDSMEVLKNFDIECFDFALSRRGDIVFSPRPGHELRIRTPTEDDTRTLYNAPPMIILAVHLTKDDNLMIGLRDNGPKYDLTEYSKRKLAVFDSSYKQKLSFEFDKSGNRLFTYLARIATDSNDMIYIINWKNHNHTGNVVGIDKTGNLKFRYEGHHSVNTVYDSFNPEGMVISPSNNVIISDVDNSTLHVLNPKGDVIGLQNTEQFGIKFPYSLSIDCVGNLLIGCITDEENPVSKLHVTKISEILL</sequence>
<feature type="domain" description="EGF-like" evidence="7">
    <location>
        <begin position="171"/>
        <end position="207"/>
    </location>
</feature>
<evidence type="ECO:0000256" key="6">
    <source>
        <dbReference type="PROSITE-ProRule" id="PRU00076"/>
    </source>
</evidence>
<comment type="caution">
    <text evidence="6">Lacks conserved residue(s) required for the propagation of feature annotation.</text>
</comment>
<gene>
    <name evidence="8" type="ORF">MCOR_19646</name>
</gene>
<dbReference type="PANTHER" id="PTHR24049">
    <property type="entry name" value="CRUMBS FAMILY MEMBER"/>
    <property type="match status" value="1"/>
</dbReference>
<dbReference type="OrthoDB" id="6139287at2759"/>
<dbReference type="PROSITE" id="PS50026">
    <property type="entry name" value="EGF_3"/>
    <property type="match status" value="2"/>
</dbReference>
<accession>A0A6J8BJ48</accession>
<keyword evidence="2" id="KW-0732">Signal</keyword>
<organism evidence="8 9">
    <name type="scientific">Mytilus coruscus</name>
    <name type="common">Sea mussel</name>
    <dbReference type="NCBI Taxonomy" id="42192"/>
    <lineage>
        <taxon>Eukaryota</taxon>
        <taxon>Metazoa</taxon>
        <taxon>Spiralia</taxon>
        <taxon>Lophotrochozoa</taxon>
        <taxon>Mollusca</taxon>
        <taxon>Bivalvia</taxon>
        <taxon>Autobranchia</taxon>
        <taxon>Pteriomorphia</taxon>
        <taxon>Mytilida</taxon>
        <taxon>Mytiloidea</taxon>
        <taxon>Mytilidae</taxon>
        <taxon>Mytilinae</taxon>
        <taxon>Mytilus</taxon>
    </lineage>
</organism>
<evidence type="ECO:0000313" key="9">
    <source>
        <dbReference type="Proteomes" id="UP000507470"/>
    </source>
</evidence>
<dbReference type="CDD" id="cd00054">
    <property type="entry name" value="EGF_CA"/>
    <property type="match status" value="2"/>
</dbReference>
<dbReference type="Gene3D" id="2.120.10.30">
    <property type="entry name" value="TolB, C-terminal domain"/>
    <property type="match status" value="1"/>
</dbReference>
<dbReference type="InterPro" id="IPR000742">
    <property type="entry name" value="EGF"/>
</dbReference>
<evidence type="ECO:0000313" key="8">
    <source>
        <dbReference type="EMBL" id="CAC5383955.1"/>
    </source>
</evidence>